<dbReference type="STRING" id="48467.SAMN02745166_01150"/>
<reference evidence="2" key="1">
    <citation type="submission" date="2017-02" db="EMBL/GenBank/DDBJ databases">
        <authorList>
            <person name="Varghese N."/>
            <person name="Submissions S."/>
        </authorList>
    </citation>
    <scope>NUCLEOTIDE SEQUENCE [LARGE SCALE GENOMIC DNA]</scope>
    <source>
        <strain evidence="2">ATCC 700200</strain>
    </source>
</reference>
<proteinExistence type="predicted"/>
<dbReference type="Proteomes" id="UP000190774">
    <property type="component" value="Unassembled WGS sequence"/>
</dbReference>
<keyword evidence="2" id="KW-1185">Reference proteome</keyword>
<accession>A0A1T4X738</accession>
<protein>
    <submittedName>
        <fullName evidence="1">Uncharacterized protein</fullName>
    </submittedName>
</protein>
<evidence type="ECO:0000313" key="1">
    <source>
        <dbReference type="EMBL" id="SKA85454.1"/>
    </source>
</evidence>
<name>A0A1T4X738_9BACT</name>
<evidence type="ECO:0000313" key="2">
    <source>
        <dbReference type="Proteomes" id="UP000190774"/>
    </source>
</evidence>
<dbReference type="AlphaFoldDB" id="A0A1T4X738"/>
<dbReference type="EMBL" id="FUYE01000003">
    <property type="protein sequence ID" value="SKA85454.1"/>
    <property type="molecule type" value="Genomic_DNA"/>
</dbReference>
<organism evidence="1 2">
    <name type="scientific">Prosthecobacter debontii</name>
    <dbReference type="NCBI Taxonomy" id="48467"/>
    <lineage>
        <taxon>Bacteria</taxon>
        <taxon>Pseudomonadati</taxon>
        <taxon>Verrucomicrobiota</taxon>
        <taxon>Verrucomicrobiia</taxon>
        <taxon>Verrucomicrobiales</taxon>
        <taxon>Verrucomicrobiaceae</taxon>
        <taxon>Prosthecobacter</taxon>
    </lineage>
</organism>
<gene>
    <name evidence="1" type="ORF">SAMN02745166_01150</name>
</gene>
<sequence>MEIREDLIVSLSMGCGLNGGLVDELFWAIGTDAKRPMMQLANGLRAKAMMRMEWDREAKI</sequence>